<protein>
    <submittedName>
        <fullName evidence="1">Uncharacterized protein</fullName>
    </submittedName>
</protein>
<dbReference type="Proteomes" id="UP001374535">
    <property type="component" value="Chromosome 11"/>
</dbReference>
<dbReference type="EMBL" id="CP144690">
    <property type="protein sequence ID" value="WVY91781.1"/>
    <property type="molecule type" value="Genomic_DNA"/>
</dbReference>
<name>A0AAQ3RF96_VIGMU</name>
<reference evidence="1 2" key="1">
    <citation type="journal article" date="2023" name="Life. Sci Alliance">
        <title>Evolutionary insights into 3D genome organization and epigenetic landscape of Vigna mungo.</title>
        <authorList>
            <person name="Junaid A."/>
            <person name="Singh B."/>
            <person name="Bhatia S."/>
        </authorList>
    </citation>
    <scope>NUCLEOTIDE SEQUENCE [LARGE SCALE GENOMIC DNA]</scope>
    <source>
        <strain evidence="1">Urdbean</strain>
    </source>
</reference>
<proteinExistence type="predicted"/>
<organism evidence="1 2">
    <name type="scientific">Vigna mungo</name>
    <name type="common">Black gram</name>
    <name type="synonym">Phaseolus mungo</name>
    <dbReference type="NCBI Taxonomy" id="3915"/>
    <lineage>
        <taxon>Eukaryota</taxon>
        <taxon>Viridiplantae</taxon>
        <taxon>Streptophyta</taxon>
        <taxon>Embryophyta</taxon>
        <taxon>Tracheophyta</taxon>
        <taxon>Spermatophyta</taxon>
        <taxon>Magnoliopsida</taxon>
        <taxon>eudicotyledons</taxon>
        <taxon>Gunneridae</taxon>
        <taxon>Pentapetalae</taxon>
        <taxon>rosids</taxon>
        <taxon>fabids</taxon>
        <taxon>Fabales</taxon>
        <taxon>Fabaceae</taxon>
        <taxon>Papilionoideae</taxon>
        <taxon>50 kb inversion clade</taxon>
        <taxon>NPAAA clade</taxon>
        <taxon>indigoferoid/millettioid clade</taxon>
        <taxon>Phaseoleae</taxon>
        <taxon>Vigna</taxon>
    </lineage>
</organism>
<accession>A0AAQ3RF96</accession>
<dbReference type="AlphaFoldDB" id="A0AAQ3RF96"/>
<gene>
    <name evidence="1" type="ORF">V8G54_037295</name>
</gene>
<sequence>IIKAVTKFWLKYCAISGDLPHCKLVLPVQDVPFVANCKVVTASSMGSKVHLVQHSFPPTRVAADLELFEMKNSFIFRQFWLCISASILKCWNLLHLCDLFVLVG</sequence>
<keyword evidence="2" id="KW-1185">Reference proteome</keyword>
<feature type="non-terminal residue" evidence="1">
    <location>
        <position position="1"/>
    </location>
</feature>
<evidence type="ECO:0000313" key="1">
    <source>
        <dbReference type="EMBL" id="WVY91781.1"/>
    </source>
</evidence>
<evidence type="ECO:0000313" key="2">
    <source>
        <dbReference type="Proteomes" id="UP001374535"/>
    </source>
</evidence>